<dbReference type="InterPro" id="IPR036388">
    <property type="entry name" value="WH-like_DNA-bd_sf"/>
</dbReference>
<evidence type="ECO:0000313" key="10">
    <source>
        <dbReference type="Proteomes" id="UP000641803"/>
    </source>
</evidence>
<dbReference type="Gene3D" id="1.10.10.10">
    <property type="entry name" value="Winged helix-like DNA-binding domain superfamily/Winged helix DNA-binding domain"/>
    <property type="match status" value="1"/>
</dbReference>
<dbReference type="PANTHER" id="PTHR43133:SF8">
    <property type="entry name" value="RNA POLYMERASE SIGMA FACTOR HI_1459-RELATED"/>
    <property type="match status" value="1"/>
</dbReference>
<feature type="region of interest" description="Disordered" evidence="6">
    <location>
        <begin position="190"/>
        <end position="210"/>
    </location>
</feature>
<dbReference type="NCBIfam" id="TIGR02937">
    <property type="entry name" value="sigma70-ECF"/>
    <property type="match status" value="1"/>
</dbReference>
<accession>A0ABR8RXF3</accession>
<dbReference type="Pfam" id="PF08281">
    <property type="entry name" value="Sigma70_r4_2"/>
    <property type="match status" value="1"/>
</dbReference>
<evidence type="ECO:0000259" key="7">
    <source>
        <dbReference type="Pfam" id="PF04542"/>
    </source>
</evidence>
<organism evidence="9 10">
    <name type="scientific">Oerskovia rustica</name>
    <dbReference type="NCBI Taxonomy" id="2762237"/>
    <lineage>
        <taxon>Bacteria</taxon>
        <taxon>Bacillati</taxon>
        <taxon>Actinomycetota</taxon>
        <taxon>Actinomycetes</taxon>
        <taxon>Micrococcales</taxon>
        <taxon>Cellulomonadaceae</taxon>
        <taxon>Oerskovia</taxon>
    </lineage>
</organism>
<comment type="similarity">
    <text evidence="1">Belongs to the sigma-70 factor family. ECF subfamily.</text>
</comment>
<keyword evidence="2" id="KW-0805">Transcription regulation</keyword>
<dbReference type="InterPro" id="IPR039425">
    <property type="entry name" value="RNA_pol_sigma-70-like"/>
</dbReference>
<dbReference type="InterPro" id="IPR013324">
    <property type="entry name" value="RNA_pol_sigma_r3/r4-like"/>
</dbReference>
<evidence type="ECO:0000256" key="5">
    <source>
        <dbReference type="ARBA" id="ARBA00023163"/>
    </source>
</evidence>
<evidence type="ECO:0000256" key="2">
    <source>
        <dbReference type="ARBA" id="ARBA00023015"/>
    </source>
</evidence>
<evidence type="ECO:0000256" key="4">
    <source>
        <dbReference type="ARBA" id="ARBA00023125"/>
    </source>
</evidence>
<dbReference type="InterPro" id="IPR013249">
    <property type="entry name" value="RNA_pol_sigma70_r4_t2"/>
</dbReference>
<protein>
    <submittedName>
        <fullName evidence="9">Sigma-70 family RNA polymerase sigma factor</fullName>
    </submittedName>
</protein>
<dbReference type="CDD" id="cd06171">
    <property type="entry name" value="Sigma70_r4"/>
    <property type="match status" value="1"/>
</dbReference>
<keyword evidence="10" id="KW-1185">Reference proteome</keyword>
<keyword evidence="3" id="KW-0731">Sigma factor</keyword>
<feature type="domain" description="RNA polymerase sigma-70 region 2" evidence="7">
    <location>
        <begin position="23"/>
        <end position="91"/>
    </location>
</feature>
<dbReference type="SUPFAM" id="SSF88946">
    <property type="entry name" value="Sigma2 domain of RNA polymerase sigma factors"/>
    <property type="match status" value="1"/>
</dbReference>
<dbReference type="Proteomes" id="UP000641803">
    <property type="component" value="Unassembled WGS sequence"/>
</dbReference>
<reference evidence="9 10" key="1">
    <citation type="submission" date="2020-08" db="EMBL/GenBank/DDBJ databases">
        <title>A Genomic Blueprint of the Chicken Gut Microbiome.</title>
        <authorList>
            <person name="Gilroy R."/>
            <person name="Ravi A."/>
            <person name="Getino M."/>
            <person name="Pursley I."/>
            <person name="Horton D.L."/>
            <person name="Alikhan N.-F."/>
            <person name="Baker D."/>
            <person name="Gharbi K."/>
            <person name="Hall N."/>
            <person name="Watson M."/>
            <person name="Adriaenssens E.M."/>
            <person name="Foster-Nyarko E."/>
            <person name="Jarju S."/>
            <person name="Secka A."/>
            <person name="Antonio M."/>
            <person name="Oren A."/>
            <person name="Chaudhuri R."/>
            <person name="La Ragione R.M."/>
            <person name="Hildebrand F."/>
            <person name="Pallen M.J."/>
        </authorList>
    </citation>
    <scope>NUCLEOTIDE SEQUENCE [LARGE SCALE GENOMIC DNA]</scope>
    <source>
        <strain evidence="9 10">Sa4CUA1</strain>
    </source>
</reference>
<dbReference type="PANTHER" id="PTHR43133">
    <property type="entry name" value="RNA POLYMERASE ECF-TYPE SIGMA FACTO"/>
    <property type="match status" value="1"/>
</dbReference>
<sequence>MPAIPPGASVTPPTRDDAWFEALFTAHTTAVYRYFRRRLPAGAGGAAPDTEDLTAEVFATAWRRREDVPEGAELPWLYRTAGFVLANHRRKMRPVLVADVPEEADDVDPQSLALSDDHVRRVLGVLAPRDRRILLLNAWDGLTGDQLAQVLGVSRGGADAALSRARSRLRDAWAAQARAGDTGELPVAQVRARAAAQPAQSSRPVQESER</sequence>
<dbReference type="Gene3D" id="1.10.1740.10">
    <property type="match status" value="1"/>
</dbReference>
<comment type="caution">
    <text evidence="9">The sequence shown here is derived from an EMBL/GenBank/DDBJ whole genome shotgun (WGS) entry which is preliminary data.</text>
</comment>
<feature type="domain" description="RNA polymerase sigma factor 70 region 4 type 2" evidence="8">
    <location>
        <begin position="119"/>
        <end position="169"/>
    </location>
</feature>
<evidence type="ECO:0000256" key="6">
    <source>
        <dbReference type="SAM" id="MobiDB-lite"/>
    </source>
</evidence>
<evidence type="ECO:0000259" key="8">
    <source>
        <dbReference type="Pfam" id="PF08281"/>
    </source>
</evidence>
<keyword evidence="5" id="KW-0804">Transcription</keyword>
<proteinExistence type="inferred from homology"/>
<name>A0ABR8RXF3_9CELL</name>
<evidence type="ECO:0000313" key="9">
    <source>
        <dbReference type="EMBL" id="MBD7952466.1"/>
    </source>
</evidence>
<keyword evidence="4" id="KW-0238">DNA-binding</keyword>
<dbReference type="InterPro" id="IPR007627">
    <property type="entry name" value="RNA_pol_sigma70_r2"/>
</dbReference>
<evidence type="ECO:0000256" key="1">
    <source>
        <dbReference type="ARBA" id="ARBA00010641"/>
    </source>
</evidence>
<dbReference type="EMBL" id="JACSQQ010000056">
    <property type="protein sequence ID" value="MBD7952466.1"/>
    <property type="molecule type" value="Genomic_DNA"/>
</dbReference>
<gene>
    <name evidence="9" type="ORF">H9652_18895</name>
</gene>
<dbReference type="InterPro" id="IPR014284">
    <property type="entry name" value="RNA_pol_sigma-70_dom"/>
</dbReference>
<dbReference type="InterPro" id="IPR013325">
    <property type="entry name" value="RNA_pol_sigma_r2"/>
</dbReference>
<dbReference type="SUPFAM" id="SSF88659">
    <property type="entry name" value="Sigma3 and sigma4 domains of RNA polymerase sigma factors"/>
    <property type="match status" value="1"/>
</dbReference>
<evidence type="ECO:0000256" key="3">
    <source>
        <dbReference type="ARBA" id="ARBA00023082"/>
    </source>
</evidence>
<dbReference type="Pfam" id="PF04542">
    <property type="entry name" value="Sigma70_r2"/>
    <property type="match status" value="1"/>
</dbReference>